<dbReference type="Proteomes" id="UP001165366">
    <property type="component" value="Unassembled WGS sequence"/>
</dbReference>
<evidence type="ECO:0000259" key="6">
    <source>
        <dbReference type="Pfam" id="PF01593"/>
    </source>
</evidence>
<dbReference type="GO" id="GO:0016491">
    <property type="term" value="F:oxidoreductase activity"/>
    <property type="evidence" value="ECO:0007669"/>
    <property type="project" value="UniProtKB-KW"/>
</dbReference>
<keyword evidence="8" id="KW-1185">Reference proteome</keyword>
<evidence type="ECO:0000256" key="3">
    <source>
        <dbReference type="ARBA" id="ARBA00022746"/>
    </source>
</evidence>
<dbReference type="NCBIfam" id="TIGR02734">
    <property type="entry name" value="crtI_fam"/>
    <property type="match status" value="1"/>
</dbReference>
<dbReference type="PRINTS" id="PR00419">
    <property type="entry name" value="ADXRDTASE"/>
</dbReference>
<evidence type="ECO:0000313" key="8">
    <source>
        <dbReference type="Proteomes" id="UP001165366"/>
    </source>
</evidence>
<evidence type="ECO:0000256" key="4">
    <source>
        <dbReference type="ARBA" id="ARBA00023002"/>
    </source>
</evidence>
<dbReference type="Pfam" id="PF01593">
    <property type="entry name" value="Amino_oxidase"/>
    <property type="match status" value="1"/>
</dbReference>
<dbReference type="Gene3D" id="3.50.50.60">
    <property type="entry name" value="FAD/NAD(P)-binding domain"/>
    <property type="match status" value="2"/>
</dbReference>
<evidence type="ECO:0000313" key="7">
    <source>
        <dbReference type="EMBL" id="MCG2589838.1"/>
    </source>
</evidence>
<evidence type="ECO:0000256" key="1">
    <source>
        <dbReference type="ARBA" id="ARBA00004829"/>
    </source>
</evidence>
<comment type="pathway">
    <text evidence="1 5">Carotenoid biosynthesis.</text>
</comment>
<dbReference type="InterPro" id="IPR002937">
    <property type="entry name" value="Amino_oxidase"/>
</dbReference>
<protein>
    <submittedName>
        <fullName evidence="7">Phytoene desaturase family protein</fullName>
        <ecNumber evidence="7">1.-.-.-</ecNumber>
    </submittedName>
</protein>
<reference evidence="7" key="2">
    <citation type="submission" date="2024-05" db="EMBL/GenBank/DDBJ databases">
        <title>Rhodohalobacter halophilus gen. nov., sp. nov., a moderately halophilic member of the family Balneolaceae.</title>
        <authorList>
            <person name="Xia J."/>
        </authorList>
    </citation>
    <scope>NUCLEOTIDE SEQUENCE</scope>
    <source>
        <strain evidence="7">WB101</strain>
    </source>
</reference>
<dbReference type="RefSeq" id="WP_237855197.1">
    <property type="nucleotide sequence ID" value="NZ_JAKLWS010000021.1"/>
</dbReference>
<gene>
    <name evidence="7" type="primary">crtI</name>
    <name evidence="7" type="ORF">L6773_14755</name>
</gene>
<keyword evidence="4 5" id="KW-0560">Oxidoreductase</keyword>
<feature type="domain" description="Amine oxidase" evidence="6">
    <location>
        <begin position="12"/>
        <end position="483"/>
    </location>
</feature>
<keyword evidence="3 5" id="KW-0125">Carotenoid biosynthesis</keyword>
<evidence type="ECO:0000256" key="5">
    <source>
        <dbReference type="RuleBase" id="RU362075"/>
    </source>
</evidence>
<evidence type="ECO:0000256" key="2">
    <source>
        <dbReference type="ARBA" id="ARBA00006046"/>
    </source>
</evidence>
<reference evidence="7" key="1">
    <citation type="submission" date="2022-01" db="EMBL/GenBank/DDBJ databases">
        <authorList>
            <person name="Wang Y."/>
        </authorList>
    </citation>
    <scope>NUCLEOTIDE SEQUENCE</scope>
    <source>
        <strain evidence="7">WB101</strain>
    </source>
</reference>
<dbReference type="PANTHER" id="PTHR43734">
    <property type="entry name" value="PHYTOENE DESATURASE"/>
    <property type="match status" value="1"/>
</dbReference>
<name>A0ABS9KG48_9BACT</name>
<organism evidence="7 8">
    <name type="scientific">Rhodohalobacter sulfatireducens</name>
    <dbReference type="NCBI Taxonomy" id="2911366"/>
    <lineage>
        <taxon>Bacteria</taxon>
        <taxon>Pseudomonadati</taxon>
        <taxon>Balneolota</taxon>
        <taxon>Balneolia</taxon>
        <taxon>Balneolales</taxon>
        <taxon>Balneolaceae</taxon>
        <taxon>Rhodohalobacter</taxon>
    </lineage>
</organism>
<dbReference type="InterPro" id="IPR036188">
    <property type="entry name" value="FAD/NAD-bd_sf"/>
</dbReference>
<dbReference type="EC" id="1.-.-.-" evidence="7"/>
<comment type="caution">
    <text evidence="7">The sequence shown here is derived from an EMBL/GenBank/DDBJ whole genome shotgun (WGS) entry which is preliminary data.</text>
</comment>
<dbReference type="SUPFAM" id="SSF51905">
    <property type="entry name" value="FAD/NAD(P)-binding domain"/>
    <property type="match status" value="1"/>
</dbReference>
<dbReference type="InterPro" id="IPR014105">
    <property type="entry name" value="Carotenoid/retinoid_OxRdtase"/>
</dbReference>
<dbReference type="EMBL" id="JAKLWS010000021">
    <property type="protein sequence ID" value="MCG2589838.1"/>
    <property type="molecule type" value="Genomic_DNA"/>
</dbReference>
<comment type="similarity">
    <text evidence="2 5">Belongs to the carotenoid/retinoid oxidoreductase family.</text>
</comment>
<sequence>MPKKATIIGAGIGGLAVASLLAKKGYDVTLFEKNSTPGGKMQQYREKGYRFDTGPSLLTMPFILNKLFETCGEDLYDYLSFSELEPLCRYFYPDGTLFDNYSEPEKSVNQIKSFAPGDADTYKKFLNYSKELYQKTADAFLFNPLYDFSDLRNLNFKDFLGIDAFKTVSQKVDQQFTSPYLRKFFKRFTTYNGSSPFKAPATLNAIPHVELNQGGYYVNDGLYQIAESLHQLGEKMGVRFNFNTSIRKIIVEDDIVTGIQEDDGSIYPTDILFSNADATETILNLLPDPSISKRRKSKQQAIEPSCSGFVLLLGCSKQWDQLKHHNIFFSENYEKEFEDIFDKKTMPGDPTIYIANTSYSDSNHAPKNSSNLFILVNSPYVDEQDWETIKNKYSSFLIKQLEARGLAGLNESIEIKKVITPKDFYEKYLSNRGSIYGTSSNSRMAAFLRPRNKERAFKNLYMVGGSTHPGGGIPLVIQSAFNAISLLER</sequence>
<accession>A0ABS9KG48</accession>
<proteinExistence type="inferred from homology"/>
<dbReference type="PANTHER" id="PTHR43734:SF7">
    <property type="entry name" value="4,4'-DIAPONEUROSPORENE OXYGENASE"/>
    <property type="match status" value="1"/>
</dbReference>